<reference evidence="3" key="2">
    <citation type="journal article" date="2015" name="ISME J.">
        <title>A new class of marine Euryarchaeota group II from the Mediterranean deep chlorophyll maximum.</title>
        <authorList>
            <person name="Martin-Cuadrado A.B."/>
            <person name="Garcia-Heredia I."/>
            <person name="Molto A.G."/>
            <person name="Lopez-Ubeda R."/>
            <person name="Kimes N."/>
            <person name="Lopez-Garcia P."/>
            <person name="Moreira D."/>
            <person name="Rodriguez-Valera F."/>
        </authorList>
    </citation>
    <scope>NUCLEOTIDE SEQUENCE</scope>
</reference>
<evidence type="ECO:0000313" key="3">
    <source>
        <dbReference type="EMBL" id="AKQ06042.1"/>
    </source>
</evidence>
<comment type="similarity">
    <text evidence="1">Belongs to the HAM1 NTPase family.</text>
</comment>
<dbReference type="PANTHER" id="PTHR11067:SF9">
    <property type="entry name" value="INOSINE TRIPHOSPHATE PYROPHOSPHATASE"/>
    <property type="match status" value="1"/>
</dbReference>
<dbReference type="Gene3D" id="3.90.950.10">
    <property type="match status" value="1"/>
</dbReference>
<name>A0A0R7K3W3_9ARCH</name>
<evidence type="ECO:0000256" key="1">
    <source>
        <dbReference type="ARBA" id="ARBA00008023"/>
    </source>
</evidence>
<dbReference type="GO" id="GO:0047429">
    <property type="term" value="F:nucleoside triphosphate diphosphatase activity"/>
    <property type="evidence" value="ECO:0007669"/>
    <property type="project" value="InterPro"/>
</dbReference>
<dbReference type="InterPro" id="IPR002637">
    <property type="entry name" value="RdgB/HAM1"/>
</dbReference>
<dbReference type="AlphaFoldDB" id="A0A0R7K3W3"/>
<dbReference type="Pfam" id="PF01725">
    <property type="entry name" value="Ham1p_like"/>
    <property type="match status" value="1"/>
</dbReference>
<reference evidence="3" key="1">
    <citation type="submission" date="2014-11" db="EMBL/GenBank/DDBJ databases">
        <authorList>
            <person name="Tripathy S."/>
        </authorList>
    </citation>
    <scope>NUCLEOTIDE SEQUENCE</scope>
</reference>
<evidence type="ECO:0000256" key="2">
    <source>
        <dbReference type="ARBA" id="ARBA00022801"/>
    </source>
</evidence>
<sequence length="197" mass="22195">MKVLFLTSNENKVTEANQTLSELGYEIEQFLINGLAPKIIEPQSSEIEIVSEFKIQQALELISGTNFENHALLVEDSGLFIESLDDFPGVYSSYFFRTVGNQGILKLLENESNRNAEYRAYSILYRDGVYFRALGKCLGSISTEIKGSNGFGYDPIFIPDSGDGRTFGEMQDYEKESKSHRGESLRILYDKLSLPSK</sequence>
<dbReference type="EMBL" id="KP211915">
    <property type="protein sequence ID" value="AKQ06042.1"/>
    <property type="molecule type" value="Genomic_DNA"/>
</dbReference>
<dbReference type="GO" id="GO:0005737">
    <property type="term" value="C:cytoplasm"/>
    <property type="evidence" value="ECO:0007669"/>
    <property type="project" value="TreeGrafter"/>
</dbReference>
<dbReference type="CDD" id="cd00515">
    <property type="entry name" value="HAM1"/>
    <property type="match status" value="1"/>
</dbReference>
<organism evidence="3">
    <name type="scientific">uncultured Poseidoniia archaeon</name>
    <dbReference type="NCBI Taxonomy" id="1697135"/>
    <lineage>
        <taxon>Archaea</taxon>
        <taxon>Methanobacteriati</taxon>
        <taxon>Thermoplasmatota</taxon>
        <taxon>Candidatus Poseidoniia</taxon>
        <taxon>environmental samples</taxon>
    </lineage>
</organism>
<keyword evidence="2" id="KW-0378">Hydrolase</keyword>
<dbReference type="PANTHER" id="PTHR11067">
    <property type="entry name" value="INOSINE TRIPHOSPHATE PYROPHOSPHATASE/HAM1 PROTEIN"/>
    <property type="match status" value="1"/>
</dbReference>
<dbReference type="GO" id="GO:0009143">
    <property type="term" value="P:nucleoside triphosphate catabolic process"/>
    <property type="evidence" value="ECO:0007669"/>
    <property type="project" value="InterPro"/>
</dbReference>
<proteinExistence type="inferred from homology"/>
<dbReference type="InterPro" id="IPR029001">
    <property type="entry name" value="ITPase-like_fam"/>
</dbReference>
<protein>
    <recommendedName>
        <fullName evidence="4">Non-canonical purine NTP pyrophosphatase</fullName>
    </recommendedName>
</protein>
<dbReference type="SUPFAM" id="SSF52972">
    <property type="entry name" value="ITPase-like"/>
    <property type="match status" value="1"/>
</dbReference>
<accession>A0A0R7K3W3</accession>
<evidence type="ECO:0008006" key="4">
    <source>
        <dbReference type="Google" id="ProtNLM"/>
    </source>
</evidence>